<evidence type="ECO:0000313" key="4">
    <source>
        <dbReference type="Proteomes" id="UP000193648"/>
    </source>
</evidence>
<dbReference type="Proteomes" id="UP000193648">
    <property type="component" value="Unassembled WGS sequence"/>
</dbReference>
<sequence length="607" mass="67394">MKYLVGLAALASVAFADITFNVVGYPSSPTGSFGVSIGGTVHKLIANETTFPVFKGTVPGTTGTVQYSYVELDPQGGVVKTEPFVRQLANQSETSTLNEFFERQTTVWELPKLPYTYLATYPSKTKAFKQKQIATIHVTGPKALIDEMNANPKNDKEYKVDFRFINSKTIHSQTNITFKTSGKSSKEFKKQSYAFEFDTSFGQEFFSRPNIKLRSMFQDPTMIREKLYIDMLNSVGVPTQQGAWVRLFVNNEPYGLYLMVDDIKKSFAKQTIHGGDPNVRRGDMVQMNAWINKADLVYKGPNSADYDPDAYKSRNLGTSPEANPLQDLIAFMKDLEGFDPNTNPDPVGFWNNTRLDLDNVLRTMALEYLMGGFDMYWYAASNYFMYRNPTLAANGGKWQIIPTDMDNTFGSGYPYSTVPAYQTYVDFTKNGPRPLVQKLILGSKPINALFEQTLKEIVSTAFKPEAIKLRAEAYHKMLQLDAQWDLSLVRKSPGLDRNLTIEDFNTNLYTKTKNMQAGVLGWVESVSNLVAAQLNFAIPPGLVDRVPPPPKKGTQGSPEDEEDDVIGEGQDGGSGNGNSAASGFFASSKYMLGQAAFAAVVALAMIL</sequence>
<keyword evidence="2" id="KW-0732">Signal</keyword>
<name>A0A1Y2GBF5_9FUNG</name>
<dbReference type="Pfam" id="PF08757">
    <property type="entry name" value="CotH"/>
    <property type="match status" value="1"/>
</dbReference>
<proteinExistence type="predicted"/>
<evidence type="ECO:0000313" key="3">
    <source>
        <dbReference type="EMBL" id="ORZ06106.1"/>
    </source>
</evidence>
<evidence type="ECO:0000256" key="2">
    <source>
        <dbReference type="SAM" id="SignalP"/>
    </source>
</evidence>
<feature type="region of interest" description="Disordered" evidence="1">
    <location>
        <begin position="542"/>
        <end position="576"/>
    </location>
</feature>
<dbReference type="GeneID" id="33567333"/>
<dbReference type="InParanoid" id="A0A1Y2GBF5"/>
<dbReference type="InterPro" id="IPR014867">
    <property type="entry name" value="Spore_coat_CotH_CotH2/3/7"/>
</dbReference>
<feature type="chain" id="PRO_5011988263" evidence="2">
    <location>
        <begin position="17"/>
        <end position="607"/>
    </location>
</feature>
<reference evidence="3 4" key="1">
    <citation type="submission" date="2016-07" db="EMBL/GenBank/DDBJ databases">
        <title>Pervasive Adenine N6-methylation of Active Genes in Fungi.</title>
        <authorList>
            <consortium name="DOE Joint Genome Institute"/>
            <person name="Mondo S.J."/>
            <person name="Dannebaum R.O."/>
            <person name="Kuo R.C."/>
            <person name="Labutti K."/>
            <person name="Haridas S."/>
            <person name="Kuo A."/>
            <person name="Salamov A."/>
            <person name="Ahrendt S.R."/>
            <person name="Lipzen A."/>
            <person name="Sullivan W."/>
            <person name="Andreopoulos W.B."/>
            <person name="Clum A."/>
            <person name="Lindquist E."/>
            <person name="Daum C."/>
            <person name="Ramamoorthy G.K."/>
            <person name="Gryganskyi A."/>
            <person name="Culley D."/>
            <person name="Magnuson J.K."/>
            <person name="James T.Y."/>
            <person name="O'Malley M.A."/>
            <person name="Stajich J.E."/>
            <person name="Spatafora J.W."/>
            <person name="Visel A."/>
            <person name="Grigoriev I.V."/>
        </authorList>
    </citation>
    <scope>NUCLEOTIDE SEQUENCE [LARGE SCALE GENOMIC DNA]</scope>
    <source>
        <strain evidence="3 4">NRRL 3116</strain>
    </source>
</reference>
<accession>A0A1Y2GBF5</accession>
<comment type="caution">
    <text evidence="3">The sequence shown here is derived from an EMBL/GenBank/DDBJ whole genome shotgun (WGS) entry which is preliminary data.</text>
</comment>
<gene>
    <name evidence="3" type="ORF">BCR41DRAFT_361241</name>
</gene>
<dbReference type="STRING" id="64571.A0A1Y2GBF5"/>
<protein>
    <submittedName>
        <fullName evidence="3">Coth protein-domain-containing protein</fullName>
    </submittedName>
</protein>
<keyword evidence="4" id="KW-1185">Reference proteome</keyword>
<dbReference type="AlphaFoldDB" id="A0A1Y2GBF5"/>
<dbReference type="PANTHER" id="PTHR40050">
    <property type="entry name" value="INNER SPORE COAT PROTEIN H"/>
    <property type="match status" value="1"/>
</dbReference>
<dbReference type="RefSeq" id="XP_021877375.1">
    <property type="nucleotide sequence ID" value="XM_022025489.1"/>
</dbReference>
<dbReference type="OrthoDB" id="10267127at2759"/>
<dbReference type="PANTHER" id="PTHR40050:SF1">
    <property type="entry name" value="INNER SPORE COAT PROTEIN H"/>
    <property type="match status" value="1"/>
</dbReference>
<organism evidence="3 4">
    <name type="scientific">Lobosporangium transversale</name>
    <dbReference type="NCBI Taxonomy" id="64571"/>
    <lineage>
        <taxon>Eukaryota</taxon>
        <taxon>Fungi</taxon>
        <taxon>Fungi incertae sedis</taxon>
        <taxon>Mucoromycota</taxon>
        <taxon>Mortierellomycotina</taxon>
        <taxon>Mortierellomycetes</taxon>
        <taxon>Mortierellales</taxon>
        <taxon>Mortierellaceae</taxon>
        <taxon>Lobosporangium</taxon>
    </lineage>
</organism>
<feature type="signal peptide" evidence="2">
    <location>
        <begin position="1"/>
        <end position="16"/>
    </location>
</feature>
<dbReference type="EMBL" id="MCFF01000047">
    <property type="protein sequence ID" value="ORZ06106.1"/>
    <property type="molecule type" value="Genomic_DNA"/>
</dbReference>
<evidence type="ECO:0000256" key="1">
    <source>
        <dbReference type="SAM" id="MobiDB-lite"/>
    </source>
</evidence>